<feature type="transmembrane region" description="Helical" evidence="6">
    <location>
        <begin position="178"/>
        <end position="196"/>
    </location>
</feature>
<dbReference type="VEuPathDB" id="FungiDB:BO71DRAFT_334840"/>
<evidence type="ECO:0000256" key="2">
    <source>
        <dbReference type="ARBA" id="ARBA00022692"/>
    </source>
</evidence>
<feature type="transmembrane region" description="Helical" evidence="6">
    <location>
        <begin position="276"/>
        <end position="300"/>
    </location>
</feature>
<feature type="non-terminal residue" evidence="7">
    <location>
        <position position="1"/>
    </location>
</feature>
<dbReference type="Gene3D" id="1.20.1250.20">
    <property type="entry name" value="MFS general substrate transporter like domains"/>
    <property type="match status" value="1"/>
</dbReference>
<dbReference type="AlphaFoldDB" id="A0A319CZW4"/>
<evidence type="ECO:0000256" key="6">
    <source>
        <dbReference type="SAM" id="Phobius"/>
    </source>
</evidence>
<accession>A0A319CZW4</accession>
<gene>
    <name evidence="7" type="ORF">BO71DRAFT_334840</name>
</gene>
<organism evidence="7 8">
    <name type="scientific">Aspergillus ellipticus CBS 707.79</name>
    <dbReference type="NCBI Taxonomy" id="1448320"/>
    <lineage>
        <taxon>Eukaryota</taxon>
        <taxon>Fungi</taxon>
        <taxon>Dikarya</taxon>
        <taxon>Ascomycota</taxon>
        <taxon>Pezizomycotina</taxon>
        <taxon>Eurotiomycetes</taxon>
        <taxon>Eurotiomycetidae</taxon>
        <taxon>Eurotiales</taxon>
        <taxon>Aspergillaceae</taxon>
        <taxon>Aspergillus</taxon>
        <taxon>Aspergillus subgen. Circumdati</taxon>
    </lineage>
</organism>
<keyword evidence="2 6" id="KW-0812">Transmembrane</keyword>
<feature type="transmembrane region" description="Helical" evidence="6">
    <location>
        <begin position="77"/>
        <end position="98"/>
    </location>
</feature>
<proteinExistence type="predicted"/>
<protein>
    <submittedName>
        <fullName evidence="7">MFS general substrate transporter</fullName>
    </submittedName>
</protein>
<keyword evidence="4 6" id="KW-0472">Membrane</keyword>
<dbReference type="PANTHER" id="PTHR23501">
    <property type="entry name" value="MAJOR FACILITATOR SUPERFAMILY"/>
    <property type="match status" value="1"/>
</dbReference>
<reference evidence="7 8" key="1">
    <citation type="submission" date="2018-02" db="EMBL/GenBank/DDBJ databases">
        <title>The genomes of Aspergillus section Nigri reveals drivers in fungal speciation.</title>
        <authorList>
            <consortium name="DOE Joint Genome Institute"/>
            <person name="Vesth T.C."/>
            <person name="Nybo J."/>
            <person name="Theobald S."/>
            <person name="Brandl J."/>
            <person name="Frisvad J.C."/>
            <person name="Nielsen K.F."/>
            <person name="Lyhne E.K."/>
            <person name="Kogle M.E."/>
            <person name="Kuo A."/>
            <person name="Riley R."/>
            <person name="Clum A."/>
            <person name="Nolan M."/>
            <person name="Lipzen A."/>
            <person name="Salamov A."/>
            <person name="Henrissat B."/>
            <person name="Wiebenga A."/>
            <person name="De vries R.P."/>
            <person name="Grigoriev I.V."/>
            <person name="Mortensen U.H."/>
            <person name="Andersen M.R."/>
            <person name="Baker S.E."/>
        </authorList>
    </citation>
    <scope>NUCLEOTIDE SEQUENCE [LARGE SCALE GENOMIC DNA]</scope>
    <source>
        <strain evidence="7 8">CBS 707.79</strain>
    </source>
</reference>
<feature type="region of interest" description="Disordered" evidence="5">
    <location>
        <begin position="311"/>
        <end position="338"/>
    </location>
</feature>
<dbReference type="GO" id="GO:0005886">
    <property type="term" value="C:plasma membrane"/>
    <property type="evidence" value="ECO:0007669"/>
    <property type="project" value="TreeGrafter"/>
</dbReference>
<feature type="transmembrane region" description="Helical" evidence="6">
    <location>
        <begin position="118"/>
        <end position="139"/>
    </location>
</feature>
<dbReference type="EMBL" id="KZ825989">
    <property type="protein sequence ID" value="PYH90289.1"/>
    <property type="molecule type" value="Genomic_DNA"/>
</dbReference>
<dbReference type="GO" id="GO:0022857">
    <property type="term" value="F:transmembrane transporter activity"/>
    <property type="evidence" value="ECO:0007669"/>
    <property type="project" value="TreeGrafter"/>
</dbReference>
<keyword evidence="3 6" id="KW-1133">Transmembrane helix</keyword>
<feature type="transmembrane region" description="Helical" evidence="6">
    <location>
        <begin position="208"/>
        <end position="228"/>
    </location>
</feature>
<dbReference type="Proteomes" id="UP000247810">
    <property type="component" value="Unassembled WGS sequence"/>
</dbReference>
<comment type="subcellular location">
    <subcellularLocation>
        <location evidence="1">Membrane</location>
        <topology evidence="1">Multi-pass membrane protein</topology>
    </subcellularLocation>
</comment>
<feature type="transmembrane region" description="Helical" evidence="6">
    <location>
        <begin position="40"/>
        <end position="56"/>
    </location>
</feature>
<evidence type="ECO:0000256" key="1">
    <source>
        <dbReference type="ARBA" id="ARBA00004141"/>
    </source>
</evidence>
<evidence type="ECO:0000313" key="8">
    <source>
        <dbReference type="Proteomes" id="UP000247810"/>
    </source>
</evidence>
<evidence type="ECO:0000313" key="7">
    <source>
        <dbReference type="EMBL" id="PYH90289.1"/>
    </source>
</evidence>
<evidence type="ECO:0000256" key="5">
    <source>
        <dbReference type="SAM" id="MobiDB-lite"/>
    </source>
</evidence>
<dbReference type="PANTHER" id="PTHR23501:SF199">
    <property type="entry name" value="MFS EFFLUX TRANSPORTER INPD-RELATED"/>
    <property type="match status" value="1"/>
</dbReference>
<feature type="transmembrane region" description="Helical" evidence="6">
    <location>
        <begin position="7"/>
        <end position="28"/>
    </location>
</feature>
<evidence type="ECO:0000256" key="3">
    <source>
        <dbReference type="ARBA" id="ARBA00022989"/>
    </source>
</evidence>
<dbReference type="OrthoDB" id="10021397at2759"/>
<keyword evidence="8" id="KW-1185">Reference proteome</keyword>
<dbReference type="SUPFAM" id="SSF103473">
    <property type="entry name" value="MFS general substrate transporter"/>
    <property type="match status" value="1"/>
</dbReference>
<sequence length="338" mass="36104">LLSIRYLDILGIVLIIASVICLILAMQFGSSSSSWRSSRVIGPFIGAGLILVVFPVSQWRQGDRSTIPLRVVRQRSVLTGALFSFFLEISIYVTLYYIPFYFQSAQLVFPTISGVRVIPLGISQIAAAVITSAIVSLTGHHAKHQVPFMVLGQVVSIIGTVCLTRLEVGTSTALRATFLIMAGLGHGMGLQMPFYCHPSPSSHDDIPIGNAITVFFSQLGAAIAVAIGESIFKSSVSRKVNASHLPISAARVIAAGPTGLRSLTSDPTTLRQLQDAYVYGIRIVMYFALAAACAAVPFAVGMEWRNVKEVARGKKAEDDSGTDADTDTSVQKRGGGDV</sequence>
<evidence type="ECO:0000256" key="4">
    <source>
        <dbReference type="ARBA" id="ARBA00023136"/>
    </source>
</evidence>
<dbReference type="InterPro" id="IPR036259">
    <property type="entry name" value="MFS_trans_sf"/>
</dbReference>
<name>A0A319CZW4_9EURO</name>